<keyword evidence="3" id="KW-1185">Reference proteome</keyword>
<feature type="compositionally biased region" description="Basic and acidic residues" evidence="1">
    <location>
        <begin position="33"/>
        <end position="43"/>
    </location>
</feature>
<dbReference type="Proteomes" id="UP001329915">
    <property type="component" value="Chromosome"/>
</dbReference>
<dbReference type="Pfam" id="PF03646">
    <property type="entry name" value="FlaG"/>
    <property type="match status" value="1"/>
</dbReference>
<dbReference type="InterPro" id="IPR005186">
    <property type="entry name" value="FlaG"/>
</dbReference>
<dbReference type="RefSeq" id="WP_366923006.1">
    <property type="nucleotide sequence ID" value="NZ_CP121694.1"/>
</dbReference>
<name>A0AAU0USM2_9FIRM</name>
<dbReference type="Gene3D" id="3.30.160.170">
    <property type="entry name" value="FlaG-like"/>
    <property type="match status" value="1"/>
</dbReference>
<keyword evidence="2" id="KW-0282">Flagellum</keyword>
<sequence>MFFKIPGIDNLVVNRIKERTSKQVVFQSEKTKIAEDKSQENKQNKQRKKRHYNKEDMEKAIRDLNELLAEKNTPLAFEMVEEKSRWHIRIIDTSKQKVLHVNVSPEKVMEMLTAVEKSTGAVIDETV</sequence>
<reference evidence="2 3" key="1">
    <citation type="submission" date="2023-04" db="EMBL/GenBank/DDBJ databases">
        <authorList>
            <person name="Hsu D."/>
        </authorList>
    </citation>
    <scope>NUCLEOTIDE SEQUENCE [LARGE SCALE GENOMIC DNA]</scope>
    <source>
        <strain evidence="2 3">MK1</strain>
    </source>
</reference>
<gene>
    <name evidence="2" type="ORF">MFMK1_003494</name>
</gene>
<accession>A0AAU0USM2</accession>
<organism evidence="2 3">
    <name type="scientific">Metallumcola ferriviriculae</name>
    <dbReference type="NCBI Taxonomy" id="3039180"/>
    <lineage>
        <taxon>Bacteria</taxon>
        <taxon>Bacillati</taxon>
        <taxon>Bacillota</taxon>
        <taxon>Clostridia</taxon>
        <taxon>Neomoorellales</taxon>
        <taxon>Desulfitibacteraceae</taxon>
        <taxon>Metallumcola</taxon>
    </lineage>
</organism>
<evidence type="ECO:0000256" key="1">
    <source>
        <dbReference type="SAM" id="MobiDB-lite"/>
    </source>
</evidence>
<dbReference type="AlphaFoldDB" id="A0AAU0USM2"/>
<evidence type="ECO:0000313" key="2">
    <source>
        <dbReference type="EMBL" id="WRO23629.1"/>
    </source>
</evidence>
<evidence type="ECO:0000313" key="3">
    <source>
        <dbReference type="Proteomes" id="UP001329915"/>
    </source>
</evidence>
<dbReference type="InterPro" id="IPR035924">
    <property type="entry name" value="FlaG-like_sf"/>
</dbReference>
<protein>
    <submittedName>
        <fullName evidence="2">Flagellar protein FlaG</fullName>
    </submittedName>
</protein>
<keyword evidence="2" id="KW-0969">Cilium</keyword>
<dbReference type="SUPFAM" id="SSF160214">
    <property type="entry name" value="FlaG-like"/>
    <property type="match status" value="1"/>
</dbReference>
<dbReference type="KEGG" id="dbc:MFMK1_003494"/>
<keyword evidence="2" id="KW-0966">Cell projection</keyword>
<proteinExistence type="predicted"/>
<dbReference type="EMBL" id="CP121694">
    <property type="protein sequence ID" value="WRO23629.1"/>
    <property type="molecule type" value="Genomic_DNA"/>
</dbReference>
<feature type="region of interest" description="Disordered" evidence="1">
    <location>
        <begin position="33"/>
        <end position="56"/>
    </location>
</feature>